<dbReference type="AlphaFoldDB" id="D0SGU2"/>
<reference evidence="2" key="1">
    <citation type="journal article" date="2012" name="PLoS ONE">
        <title>The success of Acinetobacter species; genetic, metabolic and virulence attributes.</title>
        <authorList>
            <person name="Peleg A.Y."/>
            <person name="de Breij A."/>
            <person name="Adams M.D."/>
            <person name="Cerqueira G.M."/>
            <person name="Mocali S."/>
            <person name="Galardini M."/>
            <person name="Nibbering P.H."/>
            <person name="Earl A.M."/>
            <person name="Ward D.V."/>
            <person name="Paterson D.L."/>
            <person name="Seifert H."/>
            <person name="Dijkshoorn L."/>
        </authorList>
    </citation>
    <scope>NUCLEOTIDE SEQUENCE [LARGE SCALE GENOMIC DNA]</scope>
    <source>
        <strain evidence="2">SH046</strain>
    </source>
</reference>
<sequence>MLENHVGIKLSFSNQLGEELKSLINHIDQIESKILRALGSSSIEHNKLYALPVAFLEDLQRYLDGFWSESNLDKNDDKFQEYSDLLVNLTNAVESGSELFVQYCCGDATT</sequence>
<name>D0SGU2_ACIJO</name>
<dbReference type="EMBL" id="GG704974">
    <property type="protein sequence ID" value="EEY94798.1"/>
    <property type="molecule type" value="Genomic_DNA"/>
</dbReference>
<gene>
    <name evidence="1" type="ORF">HMPREF0016_03065</name>
</gene>
<protein>
    <submittedName>
        <fullName evidence="1">Uncharacterized protein</fullName>
    </submittedName>
</protein>
<evidence type="ECO:0000313" key="1">
    <source>
        <dbReference type="EMBL" id="EEY94798.1"/>
    </source>
</evidence>
<organism evidence="1 2">
    <name type="scientific">Acinetobacter johnsonii SH046</name>
    <dbReference type="NCBI Taxonomy" id="575586"/>
    <lineage>
        <taxon>Bacteria</taxon>
        <taxon>Pseudomonadati</taxon>
        <taxon>Pseudomonadota</taxon>
        <taxon>Gammaproteobacteria</taxon>
        <taxon>Moraxellales</taxon>
        <taxon>Moraxellaceae</taxon>
        <taxon>Acinetobacter</taxon>
    </lineage>
</organism>
<evidence type="ECO:0000313" key="2">
    <source>
        <dbReference type="Proteomes" id="UP000012047"/>
    </source>
</evidence>
<proteinExistence type="predicted"/>
<dbReference type="HOGENOM" id="CLU_2230656_0_0_6"/>
<dbReference type="Proteomes" id="UP000012047">
    <property type="component" value="Unassembled WGS sequence"/>
</dbReference>
<accession>D0SGU2</accession>